<accession>A0A8F2W179</accession>
<feature type="region of interest" description="Disordered" evidence="1">
    <location>
        <begin position="725"/>
        <end position="747"/>
    </location>
</feature>
<name>A0A8F2W179_CANAR</name>
<evidence type="ECO:0000313" key="2">
    <source>
        <dbReference type="EMBL" id="QWW23782.1"/>
    </source>
</evidence>
<feature type="compositionally biased region" description="Basic and acidic residues" evidence="1">
    <location>
        <begin position="52"/>
        <end position="64"/>
    </location>
</feature>
<dbReference type="PANTHER" id="PTHR19446">
    <property type="entry name" value="REVERSE TRANSCRIPTASES"/>
    <property type="match status" value="1"/>
</dbReference>
<feature type="compositionally biased region" description="Polar residues" evidence="1">
    <location>
        <begin position="725"/>
        <end position="734"/>
    </location>
</feature>
<feature type="region of interest" description="Disordered" evidence="1">
    <location>
        <begin position="559"/>
        <end position="670"/>
    </location>
</feature>
<evidence type="ECO:0000313" key="3">
    <source>
        <dbReference type="EMBL" id="QWW25356.1"/>
    </source>
</evidence>
<protein>
    <recommendedName>
        <fullName evidence="4">Reverse transcriptase domain-containing protein</fullName>
    </recommendedName>
</protein>
<dbReference type="Gene3D" id="3.60.10.10">
    <property type="entry name" value="Endonuclease/exonuclease/phosphatase"/>
    <property type="match status" value="1"/>
</dbReference>
<feature type="compositionally biased region" description="Polar residues" evidence="1">
    <location>
        <begin position="27"/>
        <end position="36"/>
    </location>
</feature>
<feature type="compositionally biased region" description="Low complexity" evidence="1">
    <location>
        <begin position="735"/>
        <end position="746"/>
    </location>
</feature>
<feature type="compositionally biased region" description="Polar residues" evidence="1">
    <location>
        <begin position="8"/>
        <end position="18"/>
    </location>
</feature>
<organism evidence="2">
    <name type="scientific">Candidozyma auris</name>
    <name type="common">Yeast</name>
    <name type="synonym">Candida auris</name>
    <dbReference type="NCBI Taxonomy" id="498019"/>
    <lineage>
        <taxon>Eukaryota</taxon>
        <taxon>Fungi</taxon>
        <taxon>Dikarya</taxon>
        <taxon>Ascomycota</taxon>
        <taxon>Saccharomycotina</taxon>
        <taxon>Pichiomycetes</taxon>
        <taxon>Metschnikowiaceae</taxon>
        <taxon>Candidozyma</taxon>
    </lineage>
</organism>
<proteinExistence type="predicted"/>
<dbReference type="SUPFAM" id="SSF56219">
    <property type="entry name" value="DNase I-like"/>
    <property type="match status" value="1"/>
</dbReference>
<gene>
    <name evidence="2" type="ORF">CA7LBN_002583</name>
    <name evidence="3" type="ORF">CA7LBN_004238</name>
</gene>
<feature type="compositionally biased region" description="Low complexity" evidence="1">
    <location>
        <begin position="611"/>
        <end position="635"/>
    </location>
</feature>
<sequence>MGPRDSDASTTSESNTLEDVQMEDASISPTNAQLRSVFSGRENPAPTVWDLARLEREKEKNKKTEKAKKNKKKRLTKEEIQKKKDETLFDRYYQLDVLRPTHRDEPMTSAPPTEPSRAQSDADLRTEHLDYLVRQIHDGNIGPGSSKRRHDLQKFIRRALSEEDLLLNLNCLPDNDRTLKMEIFNQYEIPNQQMTFIMQQFAYDQMQACTRDLKIIKEKVQSSFPVFYEANEHLRMSRANDIELSQEEIIEISEITDAYNKLIEERTQKAIDALAYCFIRNVKVIRNRAHFTNCKDKRIFRLFEDSLDADITDDIKVIDEDSVSKRISEILTEKDLFLPDDSGRFFNLRRNPVTSTNFLWVTVRYTSDLENCKTFYARNFLLPEDVILEWRVNNTPPRQGLLEADVIIQLSSNRIPPKFIRGLTRELHAQKQWEEHPVAMLNGIQIVQIENPKDHAEARLAESLEQLRATCTMFMERRAMATQTNFLSRPRKANEQAFYMTSHVVFCHRFCHVCGTTDHSYSECTNRECKICRDPMANHPASRCPEACQCGVKAVPHRPERCRNGNAPGAKKRTLGQPPQGFKPNVPPVNSEHWPTMGTAPTQSPKEKSTKTNTSQSTSQAPSSLDSSSPNPEMSNTIVEGITPSEHPSAGETPMPTTSNFNFTPSSVGEGFAQIQSTPTQVDTDIDSPSSTPFIGAQQARITESFSSYTEDTLVFQDAEENIASMSSDENSTIPSRQPPDSQQQPEVINTQSTISPAGTLVTSSGHHIQLGTPKDVPEMEVTQIDSETSSEDEHIGLRTRSKLQQKPESPRHQIMTRTSEIETCTVPLKHPGLIRSKQGKKDLITIGTFNIQKTQRYAEVIRIAKRFDVLFLQEFAATTRNILAMSQSADRAGLRFFSSPTSERQENTTGILISDINLDVVGCHEIQETRLHQDRTTDVRVRTAGGEHILFQTIYLPTGEGRSIQYQYINETTEGWIQLKARFPDLLLFFGGDFNHSLDQLTRIERRARLATQELAKISKTEDLASYDPKIRSIPTNKGGQNRRIDRLYAPESWRTRSTQYKTTRPVNVPSSHNLVQIRYLLDSTHNIQIGNPRLRFPLQLFRSVLGQGKIKKFSRHTTIDDAILTIQGEGKEYIRFMAAIRKQNPELAEQILATGQEQSAQELQDEAIKTFFQKSMRTLHYFKALNNHSTGQTGHTTLNMLNIATDYYKELYSMPPQGSTDSFNTILGRVTEKLDFSDQEILNAPFRVDELRAALNTADKSSAPGPDGIQYEVIDAYWESLGPVLATTANSMMKTGQLPQCFRSVEITLIPKKIHSSDIKDFRPISLSNATLKVISIAVCNRLQKFSDKLIGPYQRGFMRNRNISQNTMEFFTMVKLLVSGFF</sequence>
<evidence type="ECO:0000256" key="1">
    <source>
        <dbReference type="SAM" id="MobiDB-lite"/>
    </source>
</evidence>
<feature type="compositionally biased region" description="Polar residues" evidence="1">
    <location>
        <begin position="655"/>
        <end position="667"/>
    </location>
</feature>
<feature type="region of interest" description="Disordered" evidence="1">
    <location>
        <begin position="99"/>
        <end position="121"/>
    </location>
</feature>
<evidence type="ECO:0008006" key="4">
    <source>
        <dbReference type="Google" id="ProtNLM"/>
    </source>
</evidence>
<reference evidence="2" key="1">
    <citation type="submission" date="2021-06" db="EMBL/GenBank/DDBJ databases">
        <title>Candida auris outbreak in lebanese hospital.</title>
        <authorList>
            <person name="Finianos M."/>
        </authorList>
    </citation>
    <scope>NUCLEOTIDE SEQUENCE</scope>
    <source>
        <strain evidence="2">CA7LBN</strain>
    </source>
</reference>
<dbReference type="InterPro" id="IPR036691">
    <property type="entry name" value="Endo/exonu/phosph_ase_sf"/>
</dbReference>
<feature type="compositionally biased region" description="Basic residues" evidence="1">
    <location>
        <begin position="65"/>
        <end position="75"/>
    </location>
</feature>
<dbReference type="Proteomes" id="UP000825438">
    <property type="component" value="Chromosome II"/>
</dbReference>
<dbReference type="Proteomes" id="UP000825438">
    <property type="component" value="Chromosome V"/>
</dbReference>
<feature type="region of interest" description="Disordered" evidence="1">
    <location>
        <begin position="1"/>
        <end position="78"/>
    </location>
</feature>
<dbReference type="EMBL" id="CP076753">
    <property type="protein sequence ID" value="QWW25356.1"/>
    <property type="molecule type" value="Genomic_DNA"/>
</dbReference>
<dbReference type="EMBL" id="CP076750">
    <property type="protein sequence ID" value="QWW23782.1"/>
    <property type="molecule type" value="Genomic_DNA"/>
</dbReference>